<gene>
    <name evidence="6" type="primary">BQ5605_C010g06177</name>
    <name evidence="6" type="ORF">BQ5605_C010G06177</name>
</gene>
<evidence type="ECO:0000256" key="4">
    <source>
        <dbReference type="SAM" id="Phobius"/>
    </source>
</evidence>
<evidence type="ECO:0000256" key="1">
    <source>
        <dbReference type="ARBA" id="ARBA00022443"/>
    </source>
</evidence>
<organism evidence="6 7">
    <name type="scientific">Microbotryum silenes-dioicae</name>
    <dbReference type="NCBI Taxonomy" id="796604"/>
    <lineage>
        <taxon>Eukaryota</taxon>
        <taxon>Fungi</taxon>
        <taxon>Dikarya</taxon>
        <taxon>Basidiomycota</taxon>
        <taxon>Pucciniomycotina</taxon>
        <taxon>Microbotryomycetes</taxon>
        <taxon>Microbotryales</taxon>
        <taxon>Microbotryaceae</taxon>
        <taxon>Microbotryum</taxon>
    </lineage>
</organism>
<feature type="transmembrane region" description="Helical" evidence="4">
    <location>
        <begin position="1320"/>
        <end position="1349"/>
    </location>
</feature>
<feature type="region of interest" description="Disordered" evidence="3">
    <location>
        <begin position="1406"/>
        <end position="1429"/>
    </location>
</feature>
<keyword evidence="4" id="KW-0812">Transmembrane</keyword>
<feature type="region of interest" description="Disordered" evidence="3">
    <location>
        <begin position="1"/>
        <end position="26"/>
    </location>
</feature>
<accession>A0A2X0LV96</accession>
<feature type="transmembrane region" description="Helical" evidence="4">
    <location>
        <begin position="1261"/>
        <end position="1280"/>
    </location>
</feature>
<dbReference type="PANTHER" id="PTHR31778">
    <property type="entry name" value="BUD SITE SELECTION PROTEIN RAX2"/>
    <property type="match status" value="1"/>
</dbReference>
<evidence type="ECO:0000256" key="2">
    <source>
        <dbReference type="PROSITE-ProRule" id="PRU00192"/>
    </source>
</evidence>
<dbReference type="Pfam" id="PF20842">
    <property type="entry name" value="Rax2_2"/>
    <property type="match status" value="1"/>
</dbReference>
<evidence type="ECO:0000259" key="5">
    <source>
        <dbReference type="PROSITE" id="PS50002"/>
    </source>
</evidence>
<dbReference type="SMART" id="SM00326">
    <property type="entry name" value="SH3"/>
    <property type="match status" value="1"/>
</dbReference>
<dbReference type="InterPro" id="IPR024982">
    <property type="entry name" value="Rax2-like_C"/>
</dbReference>
<dbReference type="InterPro" id="IPR001452">
    <property type="entry name" value="SH3_domain"/>
</dbReference>
<feature type="domain" description="SH3" evidence="5">
    <location>
        <begin position="1454"/>
        <end position="1510"/>
    </location>
</feature>
<reference evidence="6 7" key="1">
    <citation type="submission" date="2016-11" db="EMBL/GenBank/DDBJ databases">
        <authorList>
            <person name="Jaros S."/>
            <person name="Januszkiewicz K."/>
            <person name="Wedrychowicz H."/>
        </authorList>
    </citation>
    <scope>NUCLEOTIDE SEQUENCE [LARGE SCALE GENOMIC DNA]</scope>
</reference>
<dbReference type="InterPro" id="IPR011043">
    <property type="entry name" value="Gal_Oxase/kelch_b-propeller"/>
</dbReference>
<dbReference type="Pfam" id="PF20843">
    <property type="entry name" value="Rax2_3"/>
    <property type="match status" value="1"/>
</dbReference>
<dbReference type="Pfam" id="PF12768">
    <property type="entry name" value="Rax2"/>
    <property type="match status" value="1"/>
</dbReference>
<dbReference type="SUPFAM" id="SSF50965">
    <property type="entry name" value="Galactose oxidase, central domain"/>
    <property type="match status" value="2"/>
</dbReference>
<feature type="compositionally biased region" description="Polar residues" evidence="3">
    <location>
        <begin position="1"/>
        <end position="12"/>
    </location>
</feature>
<dbReference type="PROSITE" id="PS50002">
    <property type="entry name" value="SH3"/>
    <property type="match status" value="1"/>
</dbReference>
<dbReference type="Gene3D" id="2.30.30.40">
    <property type="entry name" value="SH3 Domains"/>
    <property type="match status" value="1"/>
</dbReference>
<dbReference type="CDD" id="cd00174">
    <property type="entry name" value="SH3"/>
    <property type="match status" value="1"/>
</dbReference>
<dbReference type="InterPro" id="IPR048266">
    <property type="entry name" value="Rax2-like_second"/>
</dbReference>
<dbReference type="GO" id="GO:1902929">
    <property type="term" value="C:plasma membrane of growing cell tip"/>
    <property type="evidence" value="ECO:0007669"/>
    <property type="project" value="TreeGrafter"/>
</dbReference>
<sequence>MVSFNSTSTSGPQRIVRTRTRHSSITSSPSSWSLLRWTTTLTVSLLSFPSSTHAQQESTSTPGLPQIDYSALGTVGVVGSFAGLQFYNSSQPVPTYSEAVSTLVARDPSGTFTKLGETNSNGSIQALCQTTLSDGRNVLFLGGEFTTIGGLTTNNIAVYDSSTNTFSALGQGLQPIVTALACNSTLLIAGGTFQTPVGAATTAGFAGHVAQWSIPDQSWAPPPFTGLDGPVETIVPSIDGKSIFFGGNFNTTYSTVTKGSGPLSNLTNTTTASNTTTTFASLGSSLVPISLNQSDYTASPTTYTSGFGKPENIFCPRHGDGVGASWLLVDGMVGFFIVRTHRPLQARGIRLGNTFYGGRGTKTFSLISIPNDKVLTLTYASDPRNASSALRTCSTNCPLAHDADVPYQDFLFPVGTDLTGFQLNLLEFYGPGAGLHLLQLLSDGSFAYAVESQNTVTCTSGLGASQESTVSMTGVWNETKLVSSEIAGTTSDVLVSVISAGTKKHQSPTITWRPFVAQTGEYSIYLDTPGCQAQGNCAQRLSAVGVYVSPFGFNVTANTNYTDSVIKTEVDQTNPQDAQVLIYRGPLLANALSNTSLEVTICLGDMGAPTNGSTYDLVANFITLVAASTDGNASALSTTVLTPSYGLYEYVVGTGPGAFGDAVLANETQSNAISTLTTKATIVDQIASRLDAGAVVNAIVSVGTADTARLFLGGNFMFSNATTNKTNLTSANVIEYTKTSGIVAAPNGGLDGIVTSLLELNGVLYAAGTFIQTTDGKVKSLQGLAQWAYTNTSAAWSAIGTLLPSSFSATITQLATIRDSTTNTTEIVLISPSGMVTLNPSSGVVNSTGVGLVVGSVSAFAPPSFASNPTDNTYFAGSLLAVTDETSPSGSFLTSRSRGSPDLVPFDYSFTDASPTSSASTNASTTTQVARLRRSNSRDLVAMAASLLASRAVTDVVTSLPADLSGLSSSSTANRVVAGAFWQNGSTQYTVLGGHFTTSTGAVNLGLYNAKDRILSHIPGLNVEGVVGALEVVGDVLWVGGNLSTGATSTVASRQGLVSYQLKSQVVLDQPPALTGYAGQVPIVRSITQRPGFASQVIVAGAFASAGAVPSCQSICSWDTTTLQWTPLSGGLQGIVGSIAFAGDKAEFLYAGGDFILNGATTYFAQWTFTNSSWSAIGSSLPGPVTAVSTDDYNQNKVFVAGSISSTGAPYLWYYNGQTWTDINNGAISASSSGESGIQQLVFLPLSQGHSANSIVESNRMLLVSGAMSINNTLIASALYDGAKWYPYLLATASTGGGGSIAQLFYSLTSFSLGMAHHLSVGLVILISIAIALGVVFLLVLIGLLIALARRREEERPNQLHDENASAESGKGSGVTGGREGGGGGLRRPTDLLATVGAATAVLLDSSHEKSRSAPATGHHSDDESLRGGMAAVGGAGALSYDSHGYDETDEPLEADSTARARYSFTAEHPGELSVSAGEDLTVLENGDPNWFLVANSTGQRGLMPASYLA</sequence>
<name>A0A2X0LV96_9BASI</name>
<evidence type="ECO:0000313" key="7">
    <source>
        <dbReference type="Proteomes" id="UP000249464"/>
    </source>
</evidence>
<dbReference type="Proteomes" id="UP000249464">
    <property type="component" value="Unassembled WGS sequence"/>
</dbReference>
<evidence type="ECO:0000256" key="3">
    <source>
        <dbReference type="SAM" id="MobiDB-lite"/>
    </source>
</evidence>
<feature type="compositionally biased region" description="Basic and acidic residues" evidence="3">
    <location>
        <begin position="1355"/>
        <end position="1364"/>
    </location>
</feature>
<feature type="region of interest" description="Disordered" evidence="3">
    <location>
        <begin position="1355"/>
        <end position="1389"/>
    </location>
</feature>
<feature type="compositionally biased region" description="Gly residues" evidence="3">
    <location>
        <begin position="1371"/>
        <end position="1386"/>
    </location>
</feature>
<evidence type="ECO:0000313" key="6">
    <source>
        <dbReference type="EMBL" id="SGY14421.1"/>
    </source>
</evidence>
<dbReference type="InterPro" id="IPR048265">
    <property type="entry name" value="Rax2-like_third"/>
</dbReference>
<keyword evidence="1 2" id="KW-0728">SH3 domain</keyword>
<keyword evidence="4" id="KW-0472">Membrane</keyword>
<dbReference type="Pfam" id="PF14604">
    <property type="entry name" value="SH3_9"/>
    <property type="match status" value="1"/>
</dbReference>
<feature type="transmembrane region" description="Helical" evidence="4">
    <location>
        <begin position="1287"/>
        <end position="1308"/>
    </location>
</feature>
<protein>
    <submittedName>
        <fullName evidence="6">BQ5605_C010g06177 protein</fullName>
    </submittedName>
</protein>
<keyword evidence="4" id="KW-1133">Transmembrane helix</keyword>
<dbReference type="STRING" id="796604.A0A2X0LV96"/>
<proteinExistence type="predicted"/>
<dbReference type="InterPro" id="IPR036028">
    <property type="entry name" value="SH3-like_dom_sf"/>
</dbReference>
<dbReference type="EMBL" id="FQNC01000012">
    <property type="protein sequence ID" value="SGY14421.1"/>
    <property type="molecule type" value="Genomic_DNA"/>
</dbReference>
<dbReference type="SUPFAM" id="SSF50044">
    <property type="entry name" value="SH3-domain"/>
    <property type="match status" value="1"/>
</dbReference>
<keyword evidence="7" id="KW-1185">Reference proteome</keyword>
<dbReference type="PANTHER" id="PTHR31778:SF2">
    <property type="entry name" value="BUD SITE SELECTION PROTEIN RAX2"/>
    <property type="match status" value="1"/>
</dbReference>